<evidence type="ECO:0000256" key="3">
    <source>
        <dbReference type="SAM" id="Phobius"/>
    </source>
</evidence>
<evidence type="ECO:0000313" key="5">
    <source>
        <dbReference type="EMBL" id="PIT90742.1"/>
    </source>
</evidence>
<dbReference type="AlphaFoldDB" id="A0A2M6WD85"/>
<dbReference type="InterPro" id="IPR008972">
    <property type="entry name" value="Cupredoxin"/>
</dbReference>
<keyword evidence="3" id="KW-0812">Transmembrane</keyword>
<keyword evidence="3" id="KW-0472">Membrane</keyword>
<dbReference type="InterPro" id="IPR028096">
    <property type="entry name" value="EfeO_Cupredoxin"/>
</dbReference>
<proteinExistence type="predicted"/>
<sequence>MKRNYIILIIIIIALVVVGFWLFGSQETEELSDMTKQDLNELMEDIDNQEMINNQPMAEGDSLNNSYNLSGQLKEFTLEASNFQYNLKEIRVNKGDTVKITLTNSRGFHDLVIDEFDVRTDQLEAGQESTIEFVADRSGEFEYYCDIGNHRQMGMIGKLIVE</sequence>
<dbReference type="PANTHER" id="PTHR38439">
    <property type="entry name" value="AURACYANIN-B"/>
    <property type="match status" value="1"/>
</dbReference>
<evidence type="ECO:0000256" key="1">
    <source>
        <dbReference type="ARBA" id="ARBA00022723"/>
    </source>
</evidence>
<reference evidence="6" key="1">
    <citation type="submission" date="2017-09" db="EMBL/GenBank/DDBJ databases">
        <title>Depth-based differentiation of microbial function through sediment-hosted aquifers and enrichment of novel symbionts in the deep terrestrial subsurface.</title>
        <authorList>
            <person name="Probst A.J."/>
            <person name="Ladd B."/>
            <person name="Jarett J.K."/>
            <person name="Geller-Mcgrath D.E."/>
            <person name="Sieber C.M.K."/>
            <person name="Emerson J.B."/>
            <person name="Anantharaman K."/>
            <person name="Thomas B.C."/>
            <person name="Malmstrom R."/>
            <person name="Stieglmeier M."/>
            <person name="Klingl A."/>
            <person name="Woyke T."/>
            <person name="Ryan C.M."/>
            <person name="Banfield J.F."/>
        </authorList>
    </citation>
    <scope>NUCLEOTIDE SEQUENCE [LARGE SCALE GENOMIC DNA]</scope>
</reference>
<dbReference type="Gene3D" id="2.60.40.420">
    <property type="entry name" value="Cupredoxins - blue copper proteins"/>
    <property type="match status" value="1"/>
</dbReference>
<gene>
    <name evidence="5" type="ORF">COU22_00490</name>
</gene>
<comment type="caution">
    <text evidence="5">The sequence shown here is derived from an EMBL/GenBank/DDBJ whole genome shotgun (WGS) entry which is preliminary data.</text>
</comment>
<evidence type="ECO:0000313" key="6">
    <source>
        <dbReference type="Proteomes" id="UP000230543"/>
    </source>
</evidence>
<dbReference type="Proteomes" id="UP000230543">
    <property type="component" value="Unassembled WGS sequence"/>
</dbReference>
<keyword evidence="1" id="KW-0479">Metal-binding</keyword>
<evidence type="ECO:0000259" key="4">
    <source>
        <dbReference type="Pfam" id="PF13473"/>
    </source>
</evidence>
<dbReference type="Pfam" id="PF13473">
    <property type="entry name" value="Cupredoxin_1"/>
    <property type="match status" value="1"/>
</dbReference>
<dbReference type="SUPFAM" id="SSF49503">
    <property type="entry name" value="Cupredoxins"/>
    <property type="match status" value="1"/>
</dbReference>
<evidence type="ECO:0000256" key="2">
    <source>
        <dbReference type="ARBA" id="ARBA00023008"/>
    </source>
</evidence>
<accession>A0A2M6WD85</accession>
<feature type="domain" description="EfeO-type cupredoxin-like" evidence="4">
    <location>
        <begin position="73"/>
        <end position="161"/>
    </location>
</feature>
<keyword evidence="3" id="KW-1133">Transmembrane helix</keyword>
<feature type="transmembrane region" description="Helical" evidence="3">
    <location>
        <begin position="5"/>
        <end position="24"/>
    </location>
</feature>
<name>A0A2M6WD85_9BACT</name>
<keyword evidence="2" id="KW-0186">Copper</keyword>
<protein>
    <recommendedName>
        <fullName evidence="4">EfeO-type cupredoxin-like domain-containing protein</fullName>
    </recommendedName>
</protein>
<organism evidence="5 6">
    <name type="scientific">Candidatus Komeilibacteria bacterium CG10_big_fil_rev_8_21_14_0_10_41_13</name>
    <dbReference type="NCBI Taxonomy" id="1974476"/>
    <lineage>
        <taxon>Bacteria</taxon>
        <taxon>Candidatus Komeiliibacteriota</taxon>
    </lineage>
</organism>
<dbReference type="InterPro" id="IPR033138">
    <property type="entry name" value="Cu_oxidase_CS"/>
</dbReference>
<dbReference type="EMBL" id="PFBO01000017">
    <property type="protein sequence ID" value="PIT90742.1"/>
    <property type="molecule type" value="Genomic_DNA"/>
</dbReference>
<dbReference type="PANTHER" id="PTHR38439:SF3">
    <property type="entry name" value="COPPER-RESISTANT CUPROPROTEIN COPI"/>
    <property type="match status" value="1"/>
</dbReference>
<dbReference type="InterPro" id="IPR050845">
    <property type="entry name" value="Cu-binding_ET"/>
</dbReference>
<dbReference type="PROSITE" id="PS00079">
    <property type="entry name" value="MULTICOPPER_OXIDASE1"/>
    <property type="match status" value="1"/>
</dbReference>
<dbReference type="GO" id="GO:0046872">
    <property type="term" value="F:metal ion binding"/>
    <property type="evidence" value="ECO:0007669"/>
    <property type="project" value="UniProtKB-KW"/>
</dbReference>